<reference evidence="1" key="1">
    <citation type="submission" date="2016-05" db="EMBL/GenBank/DDBJ databases">
        <authorList>
            <person name="Lavstsen T."/>
            <person name="Jespersen J.S."/>
        </authorList>
    </citation>
    <scope>NUCLEOTIDE SEQUENCE</scope>
    <source>
        <strain evidence="1">CDC69096</strain>
        <plasmid evidence="1">pNPD8_2</plasmid>
    </source>
</reference>
<evidence type="ECO:0008006" key="2">
    <source>
        <dbReference type="Google" id="ProtNLM"/>
    </source>
</evidence>
<protein>
    <recommendedName>
        <fullName evidence="2">Phage protein</fullName>
    </recommendedName>
</protein>
<geneLocation type="plasmid" evidence="1">
    <name>pNPD8_2</name>
</geneLocation>
<gene>
    <name evidence="1" type="ORF">NPD8_4227</name>
</gene>
<organism evidence="1">
    <name type="scientific">Clostridium botulinum</name>
    <dbReference type="NCBI Taxonomy" id="1491"/>
    <lineage>
        <taxon>Bacteria</taxon>
        <taxon>Bacillati</taxon>
        <taxon>Bacillota</taxon>
        <taxon>Clostridia</taxon>
        <taxon>Eubacteriales</taxon>
        <taxon>Clostridiaceae</taxon>
        <taxon>Clostridium</taxon>
    </lineage>
</organism>
<dbReference type="EMBL" id="CP015714">
    <property type="protein sequence ID" value="APU87101.1"/>
    <property type="molecule type" value="Genomic_DNA"/>
</dbReference>
<dbReference type="AlphaFoldDB" id="A0A1L7JMU7"/>
<dbReference type="RefSeq" id="WP_236893484.1">
    <property type="nucleotide sequence ID" value="NZ_CP015714.1"/>
</dbReference>
<evidence type="ECO:0000313" key="1">
    <source>
        <dbReference type="EMBL" id="APU87101.1"/>
    </source>
</evidence>
<sequence>MAQKYNISYSSLRQKVYKQLAEEENIDLYKLKESKGCNNYLDVIARNEILKNRYMKLVESL</sequence>
<proteinExistence type="predicted"/>
<keyword evidence="1" id="KW-0614">Plasmid</keyword>
<name>A0A1L7JMU7_CLOBO</name>
<accession>A0A1L7JMU7</accession>